<dbReference type="EMBL" id="QQSY01000002">
    <property type="protein sequence ID" value="RDI98731.1"/>
    <property type="molecule type" value="Genomic_DNA"/>
</dbReference>
<evidence type="ECO:0000313" key="3">
    <source>
        <dbReference type="EMBL" id="RDI98731.1"/>
    </source>
</evidence>
<dbReference type="SUPFAM" id="SSF53335">
    <property type="entry name" value="S-adenosyl-L-methionine-dependent methyltransferases"/>
    <property type="match status" value="1"/>
</dbReference>
<evidence type="ECO:0000256" key="1">
    <source>
        <dbReference type="ARBA" id="ARBA00022603"/>
    </source>
</evidence>
<dbReference type="PANTHER" id="PTHR40048">
    <property type="entry name" value="RHAMNOSYL O-METHYLTRANSFERASE"/>
    <property type="match status" value="1"/>
</dbReference>
<dbReference type="AlphaFoldDB" id="A0A370K7V1"/>
<gene>
    <name evidence="3" type="ORF">DVT68_09440</name>
</gene>
<comment type="caution">
    <text evidence="3">The sequence shown here is derived from an EMBL/GenBank/DDBJ whole genome shotgun (WGS) entry which is preliminary data.</text>
</comment>
<dbReference type="GO" id="GO:0005886">
    <property type="term" value="C:plasma membrane"/>
    <property type="evidence" value="ECO:0007669"/>
    <property type="project" value="TreeGrafter"/>
</dbReference>
<dbReference type="GO" id="GO:0008168">
    <property type="term" value="F:methyltransferase activity"/>
    <property type="evidence" value="ECO:0007669"/>
    <property type="project" value="UniProtKB-KW"/>
</dbReference>
<dbReference type="InterPro" id="IPR029063">
    <property type="entry name" value="SAM-dependent_MTases_sf"/>
</dbReference>
<organism evidence="3 4">
    <name type="scientific">Dyella solisilvae</name>
    <dbReference type="NCBI Taxonomy" id="1920168"/>
    <lineage>
        <taxon>Bacteria</taxon>
        <taxon>Pseudomonadati</taxon>
        <taxon>Pseudomonadota</taxon>
        <taxon>Gammaproteobacteria</taxon>
        <taxon>Lysobacterales</taxon>
        <taxon>Rhodanobacteraceae</taxon>
        <taxon>Dyella</taxon>
    </lineage>
</organism>
<keyword evidence="4" id="KW-1185">Reference proteome</keyword>
<sequence length="497" mass="55830">MYGWSSRCMTSEFYLDAHPIILMKPRVAAPYSWVGHIPFAYLAVDLLRPSSVVELGTHSGNSYLAFCQAVQELGLSSRCTAVDSWKGDDHASHYGEEVLDSLRARHDPLYGHFSRLLRRQFDDAVDEFEDGSIDLLHIDGLHTYEAVRHDFETWRSKLSRRAVVLLHDTQVRDRAFGVGPFFDELSAQFRSFDFLHSSGLGVVVVGDRAPEAFMAFMRRAHAEPSIVRSFFEALAGSLVDGEERPVVGVHVERQPVVCRLYYRSHGEAYDDSRSIPVRLDGADGDIDVHFHLPSDVRPDYLRLDFSDFPGVYRLRRASVKRQTGAPLALEGLASRVGIVHGELLPSPQVDELRMVAFDGDPYLEFETGSAIVCLDGEGAVEVAVRIDYEVVLSDPAIRSFLDCRATSLSDMAALSRQRTDAREITQGQAHLQIELSEMSRLQAQQLGDLGDQVRRLETSVLQAQQLGDLRDQVQRLEASVRRLANRNIWAWFRRGAG</sequence>
<name>A0A370K7V1_9GAMM</name>
<reference evidence="3 4" key="1">
    <citation type="submission" date="2018-07" db="EMBL/GenBank/DDBJ databases">
        <title>Dyella solisilvae sp. nov., isolated from the pine and broad-leaved mixed forest soil.</title>
        <authorList>
            <person name="Gao Z."/>
            <person name="Qiu L."/>
        </authorList>
    </citation>
    <scope>NUCLEOTIDE SEQUENCE [LARGE SCALE GENOMIC DNA]</scope>
    <source>
        <strain evidence="3 4">DHG54</strain>
    </source>
</reference>
<keyword evidence="1" id="KW-0489">Methyltransferase</keyword>
<evidence type="ECO:0000256" key="2">
    <source>
        <dbReference type="ARBA" id="ARBA00022679"/>
    </source>
</evidence>
<proteinExistence type="predicted"/>
<dbReference type="PANTHER" id="PTHR40048:SF1">
    <property type="entry name" value="RHAMNOSYL O-METHYLTRANSFERASE"/>
    <property type="match status" value="1"/>
</dbReference>
<protein>
    <recommendedName>
        <fullName evidence="5">Class I SAM-dependent methyltransferase</fullName>
    </recommendedName>
</protein>
<dbReference type="Gene3D" id="3.40.50.150">
    <property type="entry name" value="Vaccinia Virus protein VP39"/>
    <property type="match status" value="1"/>
</dbReference>
<dbReference type="Pfam" id="PF13578">
    <property type="entry name" value="Methyltransf_24"/>
    <property type="match status" value="1"/>
</dbReference>
<dbReference type="GO" id="GO:0071770">
    <property type="term" value="P:DIM/DIP cell wall layer assembly"/>
    <property type="evidence" value="ECO:0007669"/>
    <property type="project" value="TreeGrafter"/>
</dbReference>
<evidence type="ECO:0008006" key="5">
    <source>
        <dbReference type="Google" id="ProtNLM"/>
    </source>
</evidence>
<accession>A0A370K7V1</accession>
<dbReference type="Proteomes" id="UP000254711">
    <property type="component" value="Unassembled WGS sequence"/>
</dbReference>
<evidence type="ECO:0000313" key="4">
    <source>
        <dbReference type="Proteomes" id="UP000254711"/>
    </source>
</evidence>
<keyword evidence="2" id="KW-0808">Transferase</keyword>
<dbReference type="GO" id="GO:0032259">
    <property type="term" value="P:methylation"/>
    <property type="evidence" value="ECO:0007669"/>
    <property type="project" value="UniProtKB-KW"/>
</dbReference>